<dbReference type="Pfam" id="PF03741">
    <property type="entry name" value="TerC"/>
    <property type="match status" value="1"/>
</dbReference>
<proteinExistence type="predicted"/>
<keyword evidence="1" id="KW-0472">Membrane</keyword>
<keyword evidence="3" id="KW-1185">Reference proteome</keyword>
<feature type="transmembrane region" description="Helical" evidence="1">
    <location>
        <begin position="69"/>
        <end position="86"/>
    </location>
</feature>
<feature type="transmembrane region" description="Helical" evidence="1">
    <location>
        <begin position="187"/>
        <end position="208"/>
    </location>
</feature>
<dbReference type="EMBL" id="WHOA01000148">
    <property type="protein sequence ID" value="NOU74069.1"/>
    <property type="molecule type" value="Genomic_DNA"/>
</dbReference>
<evidence type="ECO:0000313" key="3">
    <source>
        <dbReference type="Proteomes" id="UP000616779"/>
    </source>
</evidence>
<accession>A0ABX1Y0D3</accession>
<feature type="transmembrane region" description="Helical" evidence="1">
    <location>
        <begin position="126"/>
        <end position="144"/>
    </location>
</feature>
<feature type="transmembrane region" description="Helical" evidence="1">
    <location>
        <begin position="156"/>
        <end position="175"/>
    </location>
</feature>
<evidence type="ECO:0000313" key="2">
    <source>
        <dbReference type="EMBL" id="NOU74069.1"/>
    </source>
</evidence>
<gene>
    <name evidence="2" type="ORF">GC098_22165</name>
</gene>
<feature type="transmembrane region" description="Helical" evidence="1">
    <location>
        <begin position="12"/>
        <end position="32"/>
    </location>
</feature>
<keyword evidence="1" id="KW-0812">Transmembrane</keyword>
<comment type="caution">
    <text evidence="2">The sequence shown here is derived from an EMBL/GenBank/DDBJ whole genome shotgun (WGS) entry which is preliminary data.</text>
</comment>
<sequence length="212" mass="24842">MRGQPYMQDWFIIFMYNLFTNIDNAIMIQLSLHKYNLSGKIKFYLFMLLCLFRILYIACVQSMSDVPYINVATALIMFFFAIRMVMPKKMMRRHLTYLFIFSSIATLDLIMSIDSILLTARLSDNLLFIAMGVLPALCLIFLFSSKMEEFITKMPWIEVAIAGLLAQLAVLQLKKEPDILHLLQEEWFDLMAITAMCVICSMGWFNLWRKTY</sequence>
<feature type="transmembrane region" description="Helical" evidence="1">
    <location>
        <begin position="44"/>
        <end position="63"/>
    </location>
</feature>
<reference evidence="2 3" key="1">
    <citation type="submission" date="2019-10" db="EMBL/GenBank/DDBJ databases">
        <title>Description of Paenibacillus terrestris sp. nov.</title>
        <authorList>
            <person name="Carlier A."/>
            <person name="Qi S."/>
        </authorList>
    </citation>
    <scope>NUCLEOTIDE SEQUENCE [LARGE SCALE GENOMIC DNA]</scope>
    <source>
        <strain evidence="2 3">LMG 31458</strain>
    </source>
</reference>
<dbReference type="Proteomes" id="UP000616779">
    <property type="component" value="Unassembled WGS sequence"/>
</dbReference>
<organism evidence="2 3">
    <name type="scientific">Paenibacillus phytorum</name>
    <dbReference type="NCBI Taxonomy" id="2654977"/>
    <lineage>
        <taxon>Bacteria</taxon>
        <taxon>Bacillati</taxon>
        <taxon>Bacillota</taxon>
        <taxon>Bacilli</taxon>
        <taxon>Bacillales</taxon>
        <taxon>Paenibacillaceae</taxon>
        <taxon>Paenibacillus</taxon>
    </lineage>
</organism>
<protein>
    <submittedName>
        <fullName evidence="2">Uncharacterized protein</fullName>
    </submittedName>
</protein>
<name>A0ABX1Y0D3_9BACL</name>
<dbReference type="InterPro" id="IPR005496">
    <property type="entry name" value="Integral_membrane_TerC"/>
</dbReference>
<dbReference type="RefSeq" id="WP_171645473.1">
    <property type="nucleotide sequence ID" value="NZ_WHOA01000148.1"/>
</dbReference>
<keyword evidence="1" id="KW-1133">Transmembrane helix</keyword>
<feature type="transmembrane region" description="Helical" evidence="1">
    <location>
        <begin position="98"/>
        <end position="120"/>
    </location>
</feature>
<evidence type="ECO:0000256" key="1">
    <source>
        <dbReference type="SAM" id="Phobius"/>
    </source>
</evidence>